<proteinExistence type="predicted"/>
<comment type="caution">
    <text evidence="1">The sequence shown here is derived from an EMBL/GenBank/DDBJ whole genome shotgun (WGS) entry which is preliminary data.</text>
</comment>
<dbReference type="AlphaFoldDB" id="A0AAD6W926"/>
<keyword evidence="2" id="KW-1185">Reference proteome</keyword>
<reference evidence="1" key="1">
    <citation type="journal article" date="2023" name="Mol. Ecol. Resour.">
        <title>Chromosome-level genome assembly of a triploid poplar Populus alba 'Berolinensis'.</title>
        <authorList>
            <person name="Chen S."/>
            <person name="Yu Y."/>
            <person name="Wang X."/>
            <person name="Wang S."/>
            <person name="Zhang T."/>
            <person name="Zhou Y."/>
            <person name="He R."/>
            <person name="Meng N."/>
            <person name="Wang Y."/>
            <person name="Liu W."/>
            <person name="Liu Z."/>
            <person name="Liu J."/>
            <person name="Guo Q."/>
            <person name="Huang H."/>
            <person name="Sederoff R.R."/>
            <person name="Wang G."/>
            <person name="Qu G."/>
            <person name="Chen S."/>
        </authorList>
    </citation>
    <scope>NUCLEOTIDE SEQUENCE</scope>
    <source>
        <strain evidence="1">SC-2020</strain>
    </source>
</reference>
<dbReference type="EMBL" id="JAQIZT010000003">
    <property type="protein sequence ID" value="KAJ7003261.1"/>
    <property type="molecule type" value="Genomic_DNA"/>
</dbReference>
<dbReference type="Proteomes" id="UP001164929">
    <property type="component" value="Chromosome 3"/>
</dbReference>
<gene>
    <name evidence="1" type="ORF">NC653_008490</name>
</gene>
<sequence length="160" mass="18902">MHKYYVSMSYTYILVQITNINMVDRIKQVNMSNNKHSLNPNFEHIQTILASRFVVVLGHKVLNPNFPQISIFCHKCFCQHFILDQMIKCIPKSYLIKAFNFHHFRIQRINIKLIFAETLNCKCYISNLFRQLFNTIIFIHAVSLSMLPLLCTRGRCPFSL</sequence>
<organism evidence="1 2">
    <name type="scientific">Populus alba x Populus x berolinensis</name>
    <dbReference type="NCBI Taxonomy" id="444605"/>
    <lineage>
        <taxon>Eukaryota</taxon>
        <taxon>Viridiplantae</taxon>
        <taxon>Streptophyta</taxon>
        <taxon>Embryophyta</taxon>
        <taxon>Tracheophyta</taxon>
        <taxon>Spermatophyta</taxon>
        <taxon>Magnoliopsida</taxon>
        <taxon>eudicotyledons</taxon>
        <taxon>Gunneridae</taxon>
        <taxon>Pentapetalae</taxon>
        <taxon>rosids</taxon>
        <taxon>fabids</taxon>
        <taxon>Malpighiales</taxon>
        <taxon>Salicaceae</taxon>
        <taxon>Saliceae</taxon>
        <taxon>Populus</taxon>
    </lineage>
</organism>
<name>A0AAD6W926_9ROSI</name>
<accession>A0AAD6W926</accession>
<evidence type="ECO:0000313" key="2">
    <source>
        <dbReference type="Proteomes" id="UP001164929"/>
    </source>
</evidence>
<evidence type="ECO:0000313" key="1">
    <source>
        <dbReference type="EMBL" id="KAJ7003261.1"/>
    </source>
</evidence>
<protein>
    <submittedName>
        <fullName evidence="1">Uncharacterized protein</fullName>
    </submittedName>
</protein>